<proteinExistence type="predicted"/>
<name>A0A087G2I8_ARAAL</name>
<feature type="region of interest" description="Disordered" evidence="1">
    <location>
        <begin position="36"/>
        <end position="80"/>
    </location>
</feature>
<dbReference type="Gramene" id="KFK24090">
    <property type="protein sequence ID" value="KFK24090"/>
    <property type="gene ID" value="AALP_AAs45790U000200"/>
</dbReference>
<gene>
    <name evidence="2" type="ORF">AALP_AAs45790U000200</name>
</gene>
<evidence type="ECO:0000256" key="1">
    <source>
        <dbReference type="SAM" id="MobiDB-lite"/>
    </source>
</evidence>
<sequence length="163" mass="17718">MASTVVSMKAISLEINNKEKEQPDFFSGNWFRKSRVEQSPSESSLGHRGNNIKTNSIDKRAIPAPSGHGRNNIKTDSVDKGVIPPLKIGNIIVPRKGRSRVKASSSESSSGHRGNNIKTNSVDKRAITAPSGHGRNNIKTHSVDKGNIPPLKIGNIIVPRKRI</sequence>
<dbReference type="AlphaFoldDB" id="A0A087G2I8"/>
<protein>
    <submittedName>
        <fullName evidence="2">Uncharacterized protein</fullName>
    </submittedName>
</protein>
<evidence type="ECO:0000313" key="2">
    <source>
        <dbReference type="EMBL" id="KFK24090.1"/>
    </source>
</evidence>
<keyword evidence="3" id="KW-1185">Reference proteome</keyword>
<reference evidence="3" key="1">
    <citation type="journal article" date="2015" name="Nat. Plants">
        <title>Genome expansion of Arabis alpina linked with retrotransposition and reduced symmetric DNA methylation.</title>
        <authorList>
            <person name="Willing E.M."/>
            <person name="Rawat V."/>
            <person name="Mandakova T."/>
            <person name="Maumus F."/>
            <person name="James G.V."/>
            <person name="Nordstroem K.J."/>
            <person name="Becker C."/>
            <person name="Warthmann N."/>
            <person name="Chica C."/>
            <person name="Szarzynska B."/>
            <person name="Zytnicki M."/>
            <person name="Albani M.C."/>
            <person name="Kiefer C."/>
            <person name="Bergonzi S."/>
            <person name="Castaings L."/>
            <person name="Mateos J.L."/>
            <person name="Berns M.C."/>
            <person name="Bujdoso N."/>
            <person name="Piofczyk T."/>
            <person name="de Lorenzo L."/>
            <person name="Barrero-Sicilia C."/>
            <person name="Mateos I."/>
            <person name="Piednoel M."/>
            <person name="Hagmann J."/>
            <person name="Chen-Min-Tao R."/>
            <person name="Iglesias-Fernandez R."/>
            <person name="Schuster S.C."/>
            <person name="Alonso-Blanco C."/>
            <person name="Roudier F."/>
            <person name="Carbonero P."/>
            <person name="Paz-Ares J."/>
            <person name="Davis S.J."/>
            <person name="Pecinka A."/>
            <person name="Quesneville H."/>
            <person name="Colot V."/>
            <person name="Lysak M.A."/>
            <person name="Weigel D."/>
            <person name="Coupland G."/>
            <person name="Schneeberger K."/>
        </authorList>
    </citation>
    <scope>NUCLEOTIDE SEQUENCE [LARGE SCALE GENOMIC DNA]</scope>
    <source>
        <strain evidence="3">cv. Pajares</strain>
    </source>
</reference>
<evidence type="ECO:0000313" key="3">
    <source>
        <dbReference type="Proteomes" id="UP000029120"/>
    </source>
</evidence>
<organism evidence="2 3">
    <name type="scientific">Arabis alpina</name>
    <name type="common">Alpine rock-cress</name>
    <dbReference type="NCBI Taxonomy" id="50452"/>
    <lineage>
        <taxon>Eukaryota</taxon>
        <taxon>Viridiplantae</taxon>
        <taxon>Streptophyta</taxon>
        <taxon>Embryophyta</taxon>
        <taxon>Tracheophyta</taxon>
        <taxon>Spermatophyta</taxon>
        <taxon>Magnoliopsida</taxon>
        <taxon>eudicotyledons</taxon>
        <taxon>Gunneridae</taxon>
        <taxon>Pentapetalae</taxon>
        <taxon>rosids</taxon>
        <taxon>malvids</taxon>
        <taxon>Brassicales</taxon>
        <taxon>Brassicaceae</taxon>
        <taxon>Arabideae</taxon>
        <taxon>Arabis</taxon>
    </lineage>
</organism>
<dbReference type="Proteomes" id="UP000029120">
    <property type="component" value="Unassembled WGS sequence"/>
</dbReference>
<feature type="region of interest" description="Disordered" evidence="1">
    <location>
        <begin position="93"/>
        <end position="146"/>
    </location>
</feature>
<accession>A0A087G2I8</accession>
<dbReference type="EMBL" id="KL972177">
    <property type="protein sequence ID" value="KFK24090.1"/>
    <property type="molecule type" value="Genomic_DNA"/>
</dbReference>
<feature type="compositionally biased region" description="Polar residues" evidence="1">
    <location>
        <begin position="111"/>
        <end position="120"/>
    </location>
</feature>